<evidence type="ECO:0000313" key="4">
    <source>
        <dbReference type="Proteomes" id="UP000230886"/>
    </source>
</evidence>
<feature type="domain" description="DUF306" evidence="2">
    <location>
        <begin position="144"/>
        <end position="253"/>
    </location>
</feature>
<dbReference type="Pfam" id="PF03724">
    <property type="entry name" value="META"/>
    <property type="match status" value="2"/>
</dbReference>
<gene>
    <name evidence="3" type="ORF">CHR55_31430</name>
</gene>
<proteinExistence type="predicted"/>
<feature type="chain" id="PRO_5039122168" evidence="1">
    <location>
        <begin position="22"/>
        <end position="259"/>
    </location>
</feature>
<dbReference type="Gene3D" id="2.40.128.270">
    <property type="match status" value="2"/>
</dbReference>
<feature type="domain" description="DUF306" evidence="2">
    <location>
        <begin position="39"/>
        <end position="135"/>
    </location>
</feature>
<dbReference type="EMBL" id="NOVD01000062">
    <property type="protein sequence ID" value="PCK22774.1"/>
    <property type="molecule type" value="Genomic_DNA"/>
</dbReference>
<comment type="caution">
    <text evidence="3">The sequence shown here is derived from an EMBL/GenBank/DDBJ whole genome shotgun (WGS) entry which is preliminary data.</text>
</comment>
<protein>
    <submittedName>
        <fullName evidence="3">META domain-containing protein</fullName>
    </submittedName>
</protein>
<evidence type="ECO:0000256" key="1">
    <source>
        <dbReference type="SAM" id="SignalP"/>
    </source>
</evidence>
<dbReference type="InterPro" id="IPR005184">
    <property type="entry name" value="DUF306_Meta_HslJ"/>
</dbReference>
<name>A0A2A5IZL7_RHOSG</name>
<evidence type="ECO:0000259" key="2">
    <source>
        <dbReference type="Pfam" id="PF03724"/>
    </source>
</evidence>
<dbReference type="AlphaFoldDB" id="A0A2A5IZL7"/>
<dbReference type="RefSeq" id="WP_099698870.1">
    <property type="nucleotide sequence ID" value="NZ_NOVD01000062.1"/>
</dbReference>
<organism evidence="3 4">
    <name type="scientific">Rhodococcus qingshengii</name>
    <dbReference type="NCBI Taxonomy" id="334542"/>
    <lineage>
        <taxon>Bacteria</taxon>
        <taxon>Bacillati</taxon>
        <taxon>Actinomycetota</taxon>
        <taxon>Actinomycetes</taxon>
        <taxon>Mycobacteriales</taxon>
        <taxon>Nocardiaceae</taxon>
        <taxon>Rhodococcus</taxon>
        <taxon>Rhodococcus erythropolis group</taxon>
    </lineage>
</organism>
<dbReference type="Proteomes" id="UP000230886">
    <property type="component" value="Unassembled WGS sequence"/>
</dbReference>
<dbReference type="PROSITE" id="PS51257">
    <property type="entry name" value="PROKAR_LIPOPROTEIN"/>
    <property type="match status" value="1"/>
</dbReference>
<evidence type="ECO:0000313" key="3">
    <source>
        <dbReference type="EMBL" id="PCK22774.1"/>
    </source>
</evidence>
<dbReference type="InterPro" id="IPR038670">
    <property type="entry name" value="HslJ-like_sf"/>
</dbReference>
<dbReference type="PANTHER" id="PTHR35535:SF2">
    <property type="entry name" value="DUF306 DOMAIN-CONTAINING PROTEIN"/>
    <property type="match status" value="1"/>
</dbReference>
<reference evidence="3 4" key="1">
    <citation type="submission" date="2017-07" db="EMBL/GenBank/DDBJ databases">
        <title>Draft sequence of Rhodococcus enclensis 23b-28.</title>
        <authorList>
            <person name="Besaury L."/>
            <person name="Sancelme M."/>
            <person name="Amato P."/>
            <person name="Lallement A."/>
            <person name="Delort A.-M."/>
        </authorList>
    </citation>
    <scope>NUCLEOTIDE SEQUENCE [LARGE SCALE GENOMIC DNA]</scope>
    <source>
        <strain evidence="3 4">23b-28</strain>
    </source>
</reference>
<dbReference type="PANTHER" id="PTHR35535">
    <property type="entry name" value="HEAT SHOCK PROTEIN HSLJ"/>
    <property type="match status" value="1"/>
</dbReference>
<dbReference type="InterPro" id="IPR053147">
    <property type="entry name" value="Hsp_HslJ-like"/>
</dbReference>
<sequence>MRIAAAVIGLLTIAAVSGCSASSDSPEDKTDPSGRVFISTSVDGTQIPGGGPLTLDFSQAGRVSASAGCNTANGSIEFTDGKLTTGTMASTMMGCPPGIAESDTWTTTLLTSAPTWSLDGDTLTLTSDDATVTLQDKKIVTPDRPLQGTTWTVTSLISPDAISTSLALETSAPELTIATDGSVSGTTGCNRMTGSAQVSDTTVTFTPMATTRMACPEENMDIERQILAVLDGEVSYTVDADTLTLRKPDNTGLILTAQA</sequence>
<feature type="signal peptide" evidence="1">
    <location>
        <begin position="1"/>
        <end position="21"/>
    </location>
</feature>
<keyword evidence="1" id="KW-0732">Signal</keyword>
<accession>A0A2A5IZL7</accession>